<sequence>MRTTRNLSLPEKLERLCSELSVFKNIKKGELVAITLHFGERGNTGFIRPLYIRRIVNLVREAGGKPFLTDANTLYRGLRSNAVDHINLAMEHGFNYASVNAPIVIADGLRGKDYVEVEINGKYFKKVKVGSAAYHADSLISAAHVKGHVLFGFGGAMKNIGMGLGARSGKQMMHADLKPEIIAKKCQGCGLCVKWCPTDSLSLERRPERDKALSVLNAASCIGCGECVVTCQHEAIKISWSGGPQSVQEKTVEFAWAIAKDKKDKIGAINFLMDISPDCDCLGRSDASIVPDIGIVASDDIVAADRASIDLINRQPSLCNTIIPEDKLGVADKFGLIHGVEWHHQFTYAEQIGLGETTYETRSV</sequence>
<evidence type="ECO:0000256" key="2">
    <source>
        <dbReference type="ARBA" id="ARBA00022723"/>
    </source>
</evidence>
<dbReference type="Pfam" id="PF04015">
    <property type="entry name" value="DUF362"/>
    <property type="match status" value="1"/>
</dbReference>
<keyword evidence="4" id="KW-0411">Iron-sulfur</keyword>
<dbReference type="InterPro" id="IPR017900">
    <property type="entry name" value="4Fe4S_Fe_S_CS"/>
</dbReference>
<gene>
    <name evidence="6" type="ORF">C4520_12610</name>
</gene>
<keyword evidence="3" id="KW-0408">Iron</keyword>
<dbReference type="InterPro" id="IPR050572">
    <property type="entry name" value="Fe-S_Ferredoxin"/>
</dbReference>
<dbReference type="PANTHER" id="PTHR43687:SF1">
    <property type="entry name" value="FERREDOXIN III"/>
    <property type="match status" value="1"/>
</dbReference>
<dbReference type="AlphaFoldDB" id="A0A3A4NM65"/>
<feature type="domain" description="4Fe-4S ferredoxin-type" evidence="5">
    <location>
        <begin position="211"/>
        <end position="241"/>
    </location>
</feature>
<dbReference type="GO" id="GO:0046872">
    <property type="term" value="F:metal ion binding"/>
    <property type="evidence" value="ECO:0007669"/>
    <property type="project" value="UniProtKB-KW"/>
</dbReference>
<dbReference type="GO" id="GO:0051539">
    <property type="term" value="F:4 iron, 4 sulfur cluster binding"/>
    <property type="evidence" value="ECO:0007669"/>
    <property type="project" value="UniProtKB-KW"/>
</dbReference>
<comment type="caution">
    <text evidence="6">The sequence shown here is derived from an EMBL/GenBank/DDBJ whole genome shotgun (WGS) entry which is preliminary data.</text>
</comment>
<reference evidence="6 7" key="1">
    <citation type="journal article" date="2017" name="ISME J.">
        <title>Energy and carbon metabolisms in a deep terrestrial subsurface fluid microbial community.</title>
        <authorList>
            <person name="Momper L."/>
            <person name="Jungbluth S.P."/>
            <person name="Lee M.D."/>
            <person name="Amend J.P."/>
        </authorList>
    </citation>
    <scope>NUCLEOTIDE SEQUENCE [LARGE SCALE GENOMIC DNA]</scope>
    <source>
        <strain evidence="6">SURF_5</strain>
    </source>
</reference>
<dbReference type="Gene3D" id="3.30.70.20">
    <property type="match status" value="2"/>
</dbReference>
<dbReference type="PROSITE" id="PS00198">
    <property type="entry name" value="4FE4S_FER_1"/>
    <property type="match status" value="1"/>
</dbReference>
<evidence type="ECO:0000256" key="1">
    <source>
        <dbReference type="ARBA" id="ARBA00022485"/>
    </source>
</evidence>
<dbReference type="PROSITE" id="PS51379">
    <property type="entry name" value="4FE4S_FER_2"/>
    <property type="match status" value="2"/>
</dbReference>
<evidence type="ECO:0000313" key="6">
    <source>
        <dbReference type="EMBL" id="RJP19595.1"/>
    </source>
</evidence>
<evidence type="ECO:0000256" key="3">
    <source>
        <dbReference type="ARBA" id="ARBA00023004"/>
    </source>
</evidence>
<keyword evidence="2" id="KW-0479">Metal-binding</keyword>
<accession>A0A3A4NM65</accession>
<dbReference type="PANTHER" id="PTHR43687">
    <property type="entry name" value="ADENYLYLSULFATE REDUCTASE, BETA SUBUNIT"/>
    <property type="match status" value="1"/>
</dbReference>
<dbReference type="InterPro" id="IPR017896">
    <property type="entry name" value="4Fe4S_Fe-S-bd"/>
</dbReference>
<dbReference type="SUPFAM" id="SSF54862">
    <property type="entry name" value="4Fe-4S ferredoxins"/>
    <property type="match status" value="1"/>
</dbReference>
<dbReference type="Proteomes" id="UP000265882">
    <property type="component" value="Unassembled WGS sequence"/>
</dbReference>
<dbReference type="Pfam" id="PF12838">
    <property type="entry name" value="Fer4_7"/>
    <property type="match status" value="1"/>
</dbReference>
<dbReference type="EMBL" id="QZKU01000087">
    <property type="protein sequence ID" value="RJP19595.1"/>
    <property type="molecule type" value="Genomic_DNA"/>
</dbReference>
<feature type="domain" description="4Fe-4S ferredoxin-type" evidence="5">
    <location>
        <begin position="177"/>
        <end position="206"/>
    </location>
</feature>
<evidence type="ECO:0000256" key="4">
    <source>
        <dbReference type="ARBA" id="ARBA00023014"/>
    </source>
</evidence>
<evidence type="ECO:0000313" key="7">
    <source>
        <dbReference type="Proteomes" id="UP000265882"/>
    </source>
</evidence>
<organism evidence="6 7">
    <name type="scientific">Abyssobacteria bacterium (strain SURF_5)</name>
    <dbReference type="NCBI Taxonomy" id="2093360"/>
    <lineage>
        <taxon>Bacteria</taxon>
        <taxon>Pseudomonadati</taxon>
        <taxon>Candidatus Hydrogenedentota</taxon>
        <taxon>Candidatus Abyssobacteria</taxon>
    </lineage>
</organism>
<protein>
    <submittedName>
        <fullName evidence="6">DUF362 domain-containing protein</fullName>
    </submittedName>
</protein>
<name>A0A3A4NM65_ABYX5</name>
<dbReference type="InterPro" id="IPR007160">
    <property type="entry name" value="DUF362"/>
</dbReference>
<proteinExistence type="predicted"/>
<keyword evidence="1" id="KW-0004">4Fe-4S</keyword>
<evidence type="ECO:0000259" key="5">
    <source>
        <dbReference type="PROSITE" id="PS51379"/>
    </source>
</evidence>